<keyword evidence="2" id="KW-1185">Reference proteome</keyword>
<evidence type="ECO:0000313" key="1">
    <source>
        <dbReference type="EMBL" id="MTH59312.1"/>
    </source>
</evidence>
<gene>
    <name evidence="1" type="ORF">GL300_08805</name>
</gene>
<evidence type="ECO:0008006" key="3">
    <source>
        <dbReference type="Google" id="ProtNLM"/>
    </source>
</evidence>
<dbReference type="Proteomes" id="UP000449846">
    <property type="component" value="Unassembled WGS sequence"/>
</dbReference>
<name>A0A844HNT8_9RHOB</name>
<dbReference type="SUPFAM" id="SSF48452">
    <property type="entry name" value="TPR-like"/>
    <property type="match status" value="1"/>
</dbReference>
<sequence length="318" mass="34437">MHVSTRLDDTQSGRQVWAARFDERGNDPEALADAVAGRIISALAVTKGELTRAEYARVCGKDSASLGEYDYAMQAHDRMFGDNSAQGNAAATAILKEGLARYTGSAHLKLKLAWNDWRRAYNFWSDDMAPDFSSIARLARELEATPNLTPCIATGLHGLLSNIAMREGDWGRVLREAELTASLAPYDAFQITDLAETLAPAGAYDQALANIDFGAARNPADADYQHALRAWALRMQGRLKESARESQAARMLLPYQRLQYAITLVRLGQIDQTRAEVRAAPAEDSGIDLGAWRGATVYADPAILPGGLAGLATAGLPE</sequence>
<accession>A0A844HNT8</accession>
<protein>
    <recommendedName>
        <fullName evidence="3">DUF4034 domain-containing protein</fullName>
    </recommendedName>
</protein>
<dbReference type="RefSeq" id="WP_155039261.1">
    <property type="nucleotide sequence ID" value="NZ_WMIG01000003.1"/>
</dbReference>
<evidence type="ECO:0000313" key="2">
    <source>
        <dbReference type="Proteomes" id="UP000449846"/>
    </source>
</evidence>
<dbReference type="Gene3D" id="1.25.40.10">
    <property type="entry name" value="Tetratricopeptide repeat domain"/>
    <property type="match status" value="1"/>
</dbReference>
<dbReference type="AlphaFoldDB" id="A0A844HNT8"/>
<proteinExistence type="predicted"/>
<reference evidence="1 2" key="1">
    <citation type="submission" date="2019-11" db="EMBL/GenBank/DDBJ databases">
        <authorList>
            <person name="Dong K."/>
        </authorList>
    </citation>
    <scope>NUCLEOTIDE SEQUENCE [LARGE SCALE GENOMIC DNA]</scope>
    <source>
        <strain evidence="1 2">NBRC 112902</strain>
    </source>
</reference>
<dbReference type="EMBL" id="WMIG01000003">
    <property type="protein sequence ID" value="MTH59312.1"/>
    <property type="molecule type" value="Genomic_DNA"/>
</dbReference>
<dbReference type="OrthoDB" id="54411at2"/>
<organism evidence="1 2">
    <name type="scientific">Paracoccus litorisediminis</name>
    <dbReference type="NCBI Taxonomy" id="2006130"/>
    <lineage>
        <taxon>Bacteria</taxon>
        <taxon>Pseudomonadati</taxon>
        <taxon>Pseudomonadota</taxon>
        <taxon>Alphaproteobacteria</taxon>
        <taxon>Rhodobacterales</taxon>
        <taxon>Paracoccaceae</taxon>
        <taxon>Paracoccus</taxon>
    </lineage>
</organism>
<comment type="caution">
    <text evidence="1">The sequence shown here is derived from an EMBL/GenBank/DDBJ whole genome shotgun (WGS) entry which is preliminary data.</text>
</comment>
<dbReference type="InterPro" id="IPR011990">
    <property type="entry name" value="TPR-like_helical_dom_sf"/>
</dbReference>